<dbReference type="Pfam" id="PF13439">
    <property type="entry name" value="Glyco_transf_4"/>
    <property type="match status" value="1"/>
</dbReference>
<dbReference type="GO" id="GO:0016757">
    <property type="term" value="F:glycosyltransferase activity"/>
    <property type="evidence" value="ECO:0007669"/>
    <property type="project" value="UniProtKB-KW"/>
</dbReference>
<evidence type="ECO:0000313" key="5">
    <source>
        <dbReference type="EMBL" id="WEF19773.1"/>
    </source>
</evidence>
<dbReference type="PANTHER" id="PTHR12526">
    <property type="entry name" value="GLYCOSYLTRANSFERASE"/>
    <property type="match status" value="1"/>
</dbReference>
<evidence type="ECO:0000259" key="3">
    <source>
        <dbReference type="Pfam" id="PF00534"/>
    </source>
</evidence>
<protein>
    <submittedName>
        <fullName evidence="5">Glycosyltransferase</fullName>
        <ecNumber evidence="5">2.4.-.-</ecNumber>
    </submittedName>
</protein>
<accession>A0AAJ5SHE8</accession>
<dbReference type="InterPro" id="IPR028098">
    <property type="entry name" value="Glyco_trans_4-like_N"/>
</dbReference>
<dbReference type="Proteomes" id="UP001214756">
    <property type="component" value="Chromosome"/>
</dbReference>
<evidence type="ECO:0000313" key="6">
    <source>
        <dbReference type="Proteomes" id="UP001214756"/>
    </source>
</evidence>
<organism evidence="5 6">
    <name type="scientific">Microbacterium maritypicum</name>
    <name type="common">Microbacterium liquefaciens</name>
    <dbReference type="NCBI Taxonomy" id="33918"/>
    <lineage>
        <taxon>Bacteria</taxon>
        <taxon>Bacillati</taxon>
        <taxon>Actinomycetota</taxon>
        <taxon>Actinomycetes</taxon>
        <taxon>Micrococcales</taxon>
        <taxon>Microbacteriaceae</taxon>
        <taxon>Microbacterium</taxon>
    </lineage>
</organism>
<reference evidence="5" key="1">
    <citation type="submission" date="2023-02" db="EMBL/GenBank/DDBJ databases">
        <title>Genome sequence of Microbacterium liquefaciens B1075.</title>
        <authorList>
            <person name="Cao J."/>
            <person name="Li X."/>
        </authorList>
    </citation>
    <scope>NUCLEOTIDE SEQUENCE</scope>
    <source>
        <strain evidence="5">B1075</strain>
    </source>
</reference>
<keyword evidence="1 5" id="KW-0328">Glycosyltransferase</keyword>
<name>A0AAJ5SHE8_MICMQ</name>
<evidence type="ECO:0000256" key="1">
    <source>
        <dbReference type="ARBA" id="ARBA00022676"/>
    </source>
</evidence>
<feature type="domain" description="Glycosyltransferase subfamily 4-like N-terminal" evidence="4">
    <location>
        <begin position="12"/>
        <end position="140"/>
    </location>
</feature>
<proteinExistence type="predicted"/>
<sequence>MRVLFVVTDADIGGAERLLATLARSWDEGDVLRLVVVMGPGTLSTELEDAFESVRYLGYSGSSRNIMGMVRSLEREIVDFGPDVITSHLFHADLLTALARSSAVKTTTMHTQRLTKADHPLTRAIARAVGILSFRFDGVIPSGDSASMTDFIRQLGMRKVLPPILNGADVPDAASFDPSSRTFLSLARNHPVKGHDVLFAAFARIADQAPQWSLRAYGPGVDDDDERMRSLVADAGAEQLLAEGRIQLAGPTARPAEVLQHGAALVISSKYGESSPLVGAEASGAGVPVISTDVGSCAYFVDDDRLLVKPDDVDDLARALEWYTRLSDDERRSLSVLARTRAEERYDPAAVARRYREAFVGLLADAGKP</sequence>
<evidence type="ECO:0000259" key="4">
    <source>
        <dbReference type="Pfam" id="PF13439"/>
    </source>
</evidence>
<keyword evidence="2 5" id="KW-0808">Transferase</keyword>
<dbReference type="RefSeq" id="WP_275092790.1">
    <property type="nucleotide sequence ID" value="NZ_CP118606.1"/>
</dbReference>
<dbReference type="AlphaFoldDB" id="A0AAJ5SHE8"/>
<dbReference type="EC" id="2.4.-.-" evidence="5"/>
<evidence type="ECO:0000256" key="2">
    <source>
        <dbReference type="ARBA" id="ARBA00022679"/>
    </source>
</evidence>
<gene>
    <name evidence="5" type="ORF">PWF71_10720</name>
</gene>
<dbReference type="EMBL" id="CP118606">
    <property type="protein sequence ID" value="WEF19773.1"/>
    <property type="molecule type" value="Genomic_DNA"/>
</dbReference>
<dbReference type="SUPFAM" id="SSF53756">
    <property type="entry name" value="UDP-Glycosyltransferase/glycogen phosphorylase"/>
    <property type="match status" value="1"/>
</dbReference>
<dbReference type="InterPro" id="IPR001296">
    <property type="entry name" value="Glyco_trans_1"/>
</dbReference>
<dbReference type="Pfam" id="PF00534">
    <property type="entry name" value="Glycos_transf_1"/>
    <property type="match status" value="1"/>
</dbReference>
<dbReference type="Gene3D" id="3.40.50.2000">
    <property type="entry name" value="Glycogen Phosphorylase B"/>
    <property type="match status" value="2"/>
</dbReference>
<feature type="domain" description="Glycosyl transferase family 1" evidence="3">
    <location>
        <begin position="177"/>
        <end position="332"/>
    </location>
</feature>